<proteinExistence type="predicted"/>
<dbReference type="InterPro" id="IPR000639">
    <property type="entry name" value="Epox_hydrolase-like"/>
</dbReference>
<reference evidence="2 3" key="1">
    <citation type="submission" date="2016-01" db="EMBL/GenBank/DDBJ databases">
        <title>The new phylogeny of the genus Mycobacterium.</title>
        <authorList>
            <person name="Tarcisio F."/>
            <person name="Conor M."/>
            <person name="Antonella G."/>
            <person name="Elisabetta G."/>
            <person name="Giulia F.S."/>
            <person name="Sara T."/>
            <person name="Anna F."/>
            <person name="Clotilde B."/>
            <person name="Roberto B."/>
            <person name="Veronica D.S."/>
            <person name="Fabio R."/>
            <person name="Monica P."/>
            <person name="Olivier J."/>
            <person name="Enrico T."/>
            <person name="Nicola S."/>
        </authorList>
    </citation>
    <scope>NUCLEOTIDE SEQUENCE [LARGE SCALE GENOMIC DNA]</scope>
    <source>
        <strain evidence="2 3">ATCC 700010</strain>
    </source>
</reference>
<dbReference type="Pfam" id="PF00561">
    <property type="entry name" value="Abhydrolase_1"/>
    <property type="match status" value="1"/>
</dbReference>
<dbReference type="PRINTS" id="PR00111">
    <property type="entry name" value="ABHYDROLASE"/>
</dbReference>
<dbReference type="PANTHER" id="PTHR46438:SF11">
    <property type="entry name" value="LIPASE-RELATED"/>
    <property type="match status" value="1"/>
</dbReference>
<dbReference type="Gene3D" id="3.40.50.1820">
    <property type="entry name" value="alpha/beta hydrolase"/>
    <property type="match status" value="1"/>
</dbReference>
<dbReference type="EMBL" id="LQQA01000015">
    <property type="protein sequence ID" value="ORX14663.1"/>
    <property type="molecule type" value="Genomic_DNA"/>
</dbReference>
<organism evidence="2 3">
    <name type="scientific">Mycolicibacterium wolinskyi</name>
    <dbReference type="NCBI Taxonomy" id="59750"/>
    <lineage>
        <taxon>Bacteria</taxon>
        <taxon>Bacillati</taxon>
        <taxon>Actinomycetota</taxon>
        <taxon>Actinomycetes</taxon>
        <taxon>Mycobacteriales</taxon>
        <taxon>Mycobacteriaceae</taxon>
        <taxon>Mycolicibacterium</taxon>
    </lineage>
</organism>
<evidence type="ECO:0000259" key="1">
    <source>
        <dbReference type="Pfam" id="PF00561"/>
    </source>
</evidence>
<feature type="domain" description="AB hydrolase-1" evidence="1">
    <location>
        <begin position="27"/>
        <end position="270"/>
    </location>
</feature>
<dbReference type="InterPro" id="IPR000073">
    <property type="entry name" value="AB_hydrolase_1"/>
</dbReference>
<dbReference type="AlphaFoldDB" id="A0A1X2F889"/>
<dbReference type="Proteomes" id="UP000193964">
    <property type="component" value="Unassembled WGS sequence"/>
</dbReference>
<dbReference type="SUPFAM" id="SSF53474">
    <property type="entry name" value="alpha/beta-Hydrolases"/>
    <property type="match status" value="1"/>
</dbReference>
<dbReference type="GO" id="GO:0016787">
    <property type="term" value="F:hydrolase activity"/>
    <property type="evidence" value="ECO:0007669"/>
    <property type="project" value="UniProtKB-KW"/>
</dbReference>
<keyword evidence="2" id="KW-0378">Hydrolase</keyword>
<comment type="caution">
    <text evidence="2">The sequence shown here is derived from an EMBL/GenBank/DDBJ whole genome shotgun (WGS) entry which is preliminary data.</text>
</comment>
<name>A0A1X2F889_9MYCO</name>
<dbReference type="InterPro" id="IPR029058">
    <property type="entry name" value="AB_hydrolase_fold"/>
</dbReference>
<dbReference type="RefSeq" id="WP_085145108.1">
    <property type="nucleotide sequence ID" value="NZ_JACKUA010000026.1"/>
</dbReference>
<sequence>MTTIELAEHTVTVVGRPIFYTEAGTGPAVVMLHGGGPGASGVSNYGRNIDALAAHFRVIVPDMPGYGRSAKGVDKADPFGFLADMIRGLLDELGIETAHLIGNSYGGAAALRLALDTPQRVDKLVLMGPGGIGTTRALPTAGLGSLLSYYTGDGPSREKLTAFIRNYLVYDGNSVPEDLIDLRYQASIDPEVVADPPLTRPSGPKALRTLWRMDLTRDSRLKTLPTPTLILWGRDDKVNRPSGGPMLLNAMLNAELVMTSHTGHWMQWERAELFNELVTEFLGPDSKLAHV</sequence>
<dbReference type="PANTHER" id="PTHR46438">
    <property type="entry name" value="ALPHA/BETA-HYDROLASES SUPERFAMILY PROTEIN"/>
    <property type="match status" value="1"/>
</dbReference>
<dbReference type="PRINTS" id="PR00412">
    <property type="entry name" value="EPOXHYDRLASE"/>
</dbReference>
<protein>
    <submittedName>
        <fullName evidence="2">2-hydroxy-6-ketonona-2,4-dienedioic acid hydrolase</fullName>
    </submittedName>
</protein>
<evidence type="ECO:0000313" key="2">
    <source>
        <dbReference type="EMBL" id="ORX14663.1"/>
    </source>
</evidence>
<accession>A0A1X2F889</accession>
<dbReference type="OrthoDB" id="9801162at2"/>
<evidence type="ECO:0000313" key="3">
    <source>
        <dbReference type="Proteomes" id="UP000193964"/>
    </source>
</evidence>
<gene>
    <name evidence="2" type="ORF">AWC31_26160</name>
</gene>